<dbReference type="GO" id="GO:0015036">
    <property type="term" value="F:disulfide oxidoreductase activity"/>
    <property type="evidence" value="ECO:0007669"/>
    <property type="project" value="UniProtKB-ARBA"/>
</dbReference>
<dbReference type="PROSITE" id="PS51352">
    <property type="entry name" value="THIOREDOXIN_2"/>
    <property type="match status" value="1"/>
</dbReference>
<dbReference type="GO" id="GO:0016209">
    <property type="term" value="F:antioxidant activity"/>
    <property type="evidence" value="ECO:0007669"/>
    <property type="project" value="InterPro"/>
</dbReference>
<dbReference type="AlphaFoldDB" id="A0A1N6HNH4"/>
<dbReference type="Gene3D" id="3.40.30.10">
    <property type="entry name" value="Glutaredoxin"/>
    <property type="match status" value="1"/>
</dbReference>
<dbReference type="Pfam" id="PF00578">
    <property type="entry name" value="AhpC-TSA"/>
    <property type="match status" value="1"/>
</dbReference>
<dbReference type="InterPro" id="IPR013766">
    <property type="entry name" value="Thioredoxin_domain"/>
</dbReference>
<dbReference type="EMBL" id="FSRO01000001">
    <property type="protein sequence ID" value="SIO21384.1"/>
    <property type="molecule type" value="Genomic_DNA"/>
</dbReference>
<dbReference type="Proteomes" id="UP000185062">
    <property type="component" value="Unassembled WGS sequence"/>
</dbReference>
<dbReference type="InterPro" id="IPR017937">
    <property type="entry name" value="Thioredoxin_CS"/>
</dbReference>
<name>A0A1N6HNH4_9PROT</name>
<keyword evidence="4" id="KW-1185">Reference proteome</keyword>
<dbReference type="PROSITE" id="PS00194">
    <property type="entry name" value="THIOREDOXIN_1"/>
    <property type="match status" value="1"/>
</dbReference>
<evidence type="ECO:0000313" key="4">
    <source>
        <dbReference type="Proteomes" id="UP000185062"/>
    </source>
</evidence>
<reference evidence="3 4" key="1">
    <citation type="submission" date="2016-12" db="EMBL/GenBank/DDBJ databases">
        <authorList>
            <person name="Song W.-J."/>
            <person name="Kurnit D.M."/>
        </authorList>
    </citation>
    <scope>NUCLEOTIDE SEQUENCE [LARGE SCALE GENOMIC DNA]</scope>
    <source>
        <strain evidence="3 4">ATCC 49181</strain>
    </source>
</reference>
<dbReference type="eggNOG" id="COG0526">
    <property type="taxonomic scope" value="Bacteria"/>
</dbReference>
<feature type="domain" description="Thioredoxin" evidence="2">
    <location>
        <begin position="3"/>
        <end position="145"/>
    </location>
</feature>
<dbReference type="CDD" id="cd02966">
    <property type="entry name" value="TlpA_like_family"/>
    <property type="match status" value="1"/>
</dbReference>
<protein>
    <submittedName>
        <fullName evidence="3">Thiol-disulfide isomerase or thioredoxin</fullName>
    </submittedName>
</protein>
<organism evidence="3 4">
    <name type="scientific">Nitrosomonas cryotolerans ATCC 49181</name>
    <dbReference type="NCBI Taxonomy" id="1131553"/>
    <lineage>
        <taxon>Bacteria</taxon>
        <taxon>Pseudomonadati</taxon>
        <taxon>Pseudomonadota</taxon>
        <taxon>Betaproteobacteria</taxon>
        <taxon>Nitrosomonadales</taxon>
        <taxon>Nitrosomonadaceae</taxon>
        <taxon>Nitrosomonas</taxon>
    </lineage>
</organism>
<gene>
    <name evidence="3" type="ORF">SAMN02743940_1277</name>
</gene>
<keyword evidence="3" id="KW-0413">Isomerase</keyword>
<evidence type="ECO:0000256" key="1">
    <source>
        <dbReference type="ARBA" id="ARBA00023284"/>
    </source>
</evidence>
<keyword evidence="1" id="KW-0676">Redox-active center</keyword>
<dbReference type="SUPFAM" id="SSF52833">
    <property type="entry name" value="Thioredoxin-like"/>
    <property type="match status" value="1"/>
</dbReference>
<dbReference type="RefSeq" id="WP_245812915.1">
    <property type="nucleotide sequence ID" value="NZ_FSRO01000001.1"/>
</dbReference>
<evidence type="ECO:0000313" key="3">
    <source>
        <dbReference type="EMBL" id="SIO21384.1"/>
    </source>
</evidence>
<dbReference type="InterPro" id="IPR000866">
    <property type="entry name" value="AhpC/TSA"/>
</dbReference>
<proteinExistence type="predicted"/>
<sequence>MLLSIGIDAQGFQLKDETGKVHALTDYKGKWVLINFWATWCPPCLEEIPDLIALYESREDIMIIGVAMDYANPEVVMDFVDSLAIPYPTVLGSREIASQIDDITMLPTTYLFDPAGQPAARKLGLISREDIEEFIKLESVDSLKNDMSMKP</sequence>
<evidence type="ECO:0000259" key="2">
    <source>
        <dbReference type="PROSITE" id="PS51352"/>
    </source>
</evidence>
<dbReference type="GO" id="GO:0016853">
    <property type="term" value="F:isomerase activity"/>
    <property type="evidence" value="ECO:0007669"/>
    <property type="project" value="UniProtKB-KW"/>
</dbReference>
<dbReference type="PANTHER" id="PTHR42852:SF13">
    <property type="entry name" value="PROTEIN DIPZ"/>
    <property type="match status" value="1"/>
</dbReference>
<dbReference type="STRING" id="44575.SAMN05216419_10599"/>
<dbReference type="InterPro" id="IPR036249">
    <property type="entry name" value="Thioredoxin-like_sf"/>
</dbReference>
<accession>A0A1N6HNH4</accession>
<dbReference type="PANTHER" id="PTHR42852">
    <property type="entry name" value="THIOL:DISULFIDE INTERCHANGE PROTEIN DSBE"/>
    <property type="match status" value="1"/>
</dbReference>
<dbReference type="InterPro" id="IPR050553">
    <property type="entry name" value="Thioredoxin_ResA/DsbE_sf"/>
</dbReference>